<evidence type="ECO:0000313" key="3">
    <source>
        <dbReference type="EMBL" id="WQG91550.1"/>
    </source>
</evidence>
<organism evidence="2 4">
    <name type="scientific">Chitinophaga sancti</name>
    <dbReference type="NCBI Taxonomy" id="1004"/>
    <lineage>
        <taxon>Bacteria</taxon>
        <taxon>Pseudomonadati</taxon>
        <taxon>Bacteroidota</taxon>
        <taxon>Chitinophagia</taxon>
        <taxon>Chitinophagales</taxon>
        <taxon>Chitinophagaceae</taxon>
        <taxon>Chitinophaga</taxon>
    </lineage>
</organism>
<feature type="domain" description="Cysteine-rich CPCC" evidence="1">
    <location>
        <begin position="100"/>
        <end position="165"/>
    </location>
</feature>
<dbReference type="Pfam" id="PF14206">
    <property type="entry name" value="Cys_rich_CPCC"/>
    <property type="match status" value="1"/>
</dbReference>
<dbReference type="OrthoDB" id="1456570at2"/>
<reference evidence="3 5" key="2">
    <citation type="submission" date="2023-11" db="EMBL/GenBank/DDBJ databases">
        <title>MicrobeMod: A computational toolkit for identifying prokaryotic methylation and restriction-modification with nanopore sequencing.</title>
        <authorList>
            <person name="Crits-Christoph A."/>
            <person name="Kang S.C."/>
            <person name="Lee H."/>
            <person name="Ostrov N."/>
        </authorList>
    </citation>
    <scope>NUCLEOTIDE SEQUENCE [LARGE SCALE GENOMIC DNA]</scope>
    <source>
        <strain evidence="3 5">ATCC 23090</strain>
    </source>
</reference>
<dbReference type="RefSeq" id="WP_083571341.1">
    <property type="nucleotide sequence ID" value="NZ_CP139972.1"/>
</dbReference>
<name>A0A1K1MN08_9BACT</name>
<dbReference type="InterPro" id="IPR025983">
    <property type="entry name" value="Cys_rich_CPCC"/>
</dbReference>
<gene>
    <name evidence="2" type="ORF">SAMN05661012_00721</name>
    <name evidence="3" type="ORF">SR876_08555</name>
</gene>
<evidence type="ECO:0000313" key="2">
    <source>
        <dbReference type="EMBL" id="SFW24535.1"/>
    </source>
</evidence>
<evidence type="ECO:0000313" key="4">
    <source>
        <dbReference type="Proteomes" id="UP000183788"/>
    </source>
</evidence>
<keyword evidence="5" id="KW-1185">Reference proteome</keyword>
<reference evidence="2 4" key="1">
    <citation type="submission" date="2016-11" db="EMBL/GenBank/DDBJ databases">
        <authorList>
            <person name="Jaros S."/>
            <person name="Januszkiewicz K."/>
            <person name="Wedrychowicz H."/>
        </authorList>
    </citation>
    <scope>NUCLEOTIDE SEQUENCE [LARGE SCALE GENOMIC DNA]</scope>
    <source>
        <strain evidence="2 4">DSM 784</strain>
    </source>
</reference>
<dbReference type="STRING" id="1004.SAMN05661012_00721"/>
<dbReference type="Proteomes" id="UP000183788">
    <property type="component" value="Unassembled WGS sequence"/>
</dbReference>
<dbReference type="AlphaFoldDB" id="A0A1K1MN08"/>
<dbReference type="Proteomes" id="UP001326715">
    <property type="component" value="Chromosome"/>
</dbReference>
<protein>
    <submittedName>
        <fullName evidence="3">CPCC family cysteine-rich protein</fullName>
    </submittedName>
    <submittedName>
        <fullName evidence="2">Cysteine-rich CPCC</fullName>
    </submittedName>
</protein>
<dbReference type="EMBL" id="FPIZ01000002">
    <property type="protein sequence ID" value="SFW24535.1"/>
    <property type="molecule type" value="Genomic_DNA"/>
</dbReference>
<sequence length="173" mass="19834">MPDQIIISREDAMTLLAWQKLLTMHPEKRKGIVAEILIESDKADDEIEDAHVDGQEYNHDIVDYLRSGLLNVTNEFIEEDLKELYHHEIGIEGEPLLYEPCPCCGYRTVEESGAYDVCPNCYWEDDGNEDPAKYSSVNHLTLQQGRDNYKEMGASDPAYIDIVNKHPNKYLKA</sequence>
<evidence type="ECO:0000313" key="5">
    <source>
        <dbReference type="Proteomes" id="UP001326715"/>
    </source>
</evidence>
<dbReference type="EMBL" id="CP140154">
    <property type="protein sequence ID" value="WQG91550.1"/>
    <property type="molecule type" value="Genomic_DNA"/>
</dbReference>
<evidence type="ECO:0000259" key="1">
    <source>
        <dbReference type="Pfam" id="PF14206"/>
    </source>
</evidence>
<proteinExistence type="predicted"/>
<accession>A0A1K1MN08</accession>